<dbReference type="Pfam" id="PF21530">
    <property type="entry name" value="Pif1_2B_dom"/>
    <property type="match status" value="1"/>
</dbReference>
<evidence type="ECO:0000313" key="2">
    <source>
        <dbReference type="EMBL" id="KAK1346626.1"/>
    </source>
</evidence>
<dbReference type="PANTHER" id="PTHR10492:SF57">
    <property type="entry name" value="ATP-DEPENDENT DNA HELICASE"/>
    <property type="match status" value="1"/>
</dbReference>
<accession>A0AA40ICD7</accession>
<evidence type="ECO:0000313" key="3">
    <source>
        <dbReference type="Proteomes" id="UP001177744"/>
    </source>
</evidence>
<organism evidence="2 3">
    <name type="scientific">Cnephaeus nilssonii</name>
    <name type="common">Northern bat</name>
    <name type="synonym">Eptesicus nilssonii</name>
    <dbReference type="NCBI Taxonomy" id="3371016"/>
    <lineage>
        <taxon>Eukaryota</taxon>
        <taxon>Metazoa</taxon>
        <taxon>Chordata</taxon>
        <taxon>Craniata</taxon>
        <taxon>Vertebrata</taxon>
        <taxon>Euteleostomi</taxon>
        <taxon>Mammalia</taxon>
        <taxon>Eutheria</taxon>
        <taxon>Laurasiatheria</taxon>
        <taxon>Chiroptera</taxon>
        <taxon>Yangochiroptera</taxon>
        <taxon>Vespertilionidae</taxon>
        <taxon>Cnephaeus</taxon>
    </lineage>
</organism>
<dbReference type="AlphaFoldDB" id="A0AA40ICD7"/>
<gene>
    <name evidence="2" type="ORF">QTO34_000486</name>
</gene>
<dbReference type="PANTHER" id="PTHR10492">
    <property type="match status" value="1"/>
</dbReference>
<feature type="domain" description="DNA helicase Pif1-like 2B" evidence="1">
    <location>
        <begin position="22"/>
        <end position="68"/>
    </location>
</feature>
<sequence length="107" mass="12348">MAREQTGVLSRDDAEKENFPIKFLNSITPSEMPCHKLKLKVGAIIMLLRNLNNKWGFCNGTRFIIKRLRPNIIEAELFRFPILAITRKLKLLFAWTWAVCCGDFAPP</sequence>
<dbReference type="Proteomes" id="UP001177744">
    <property type="component" value="Unassembled WGS sequence"/>
</dbReference>
<name>A0AA40ICD7_CNENI</name>
<dbReference type="InterPro" id="IPR049163">
    <property type="entry name" value="Pif1-like_2B_dom"/>
</dbReference>
<dbReference type="EMBL" id="JAULJE010000001">
    <property type="protein sequence ID" value="KAK1346626.1"/>
    <property type="molecule type" value="Genomic_DNA"/>
</dbReference>
<keyword evidence="3" id="KW-1185">Reference proteome</keyword>
<protein>
    <recommendedName>
        <fullName evidence="1">DNA helicase Pif1-like 2B domain-containing protein</fullName>
    </recommendedName>
</protein>
<proteinExistence type="predicted"/>
<evidence type="ECO:0000259" key="1">
    <source>
        <dbReference type="Pfam" id="PF21530"/>
    </source>
</evidence>
<reference evidence="2" key="1">
    <citation type="submission" date="2023-06" db="EMBL/GenBank/DDBJ databases">
        <title>Reference genome for the Northern bat (Eptesicus nilssonii), a most northern bat species.</title>
        <authorList>
            <person name="Laine V.N."/>
            <person name="Pulliainen A.T."/>
            <person name="Lilley T.M."/>
        </authorList>
    </citation>
    <scope>NUCLEOTIDE SEQUENCE</scope>
    <source>
        <strain evidence="2">BLF_Eptnil</strain>
        <tissue evidence="2">Kidney</tissue>
    </source>
</reference>
<comment type="caution">
    <text evidence="2">The sequence shown here is derived from an EMBL/GenBank/DDBJ whole genome shotgun (WGS) entry which is preliminary data.</text>
</comment>